<dbReference type="PANTHER" id="PTHR24421:SF10">
    <property type="entry name" value="NITRATE_NITRITE SENSOR PROTEIN NARQ"/>
    <property type="match status" value="1"/>
</dbReference>
<evidence type="ECO:0000256" key="3">
    <source>
        <dbReference type="ARBA" id="ARBA00022553"/>
    </source>
</evidence>
<protein>
    <recommendedName>
        <fullName evidence="2">histidine kinase</fullName>
        <ecNumber evidence="2">2.7.13.3</ecNumber>
    </recommendedName>
</protein>
<keyword evidence="3" id="KW-0597">Phosphoprotein</keyword>
<dbReference type="GO" id="GO:0046983">
    <property type="term" value="F:protein dimerization activity"/>
    <property type="evidence" value="ECO:0007669"/>
    <property type="project" value="InterPro"/>
</dbReference>
<evidence type="ECO:0000256" key="4">
    <source>
        <dbReference type="ARBA" id="ARBA00022679"/>
    </source>
</evidence>
<dbReference type="GO" id="GO:0000155">
    <property type="term" value="F:phosphorelay sensor kinase activity"/>
    <property type="evidence" value="ECO:0007669"/>
    <property type="project" value="InterPro"/>
</dbReference>
<dbReference type="AlphaFoldDB" id="A0A927QR46"/>
<evidence type="ECO:0000313" key="11">
    <source>
        <dbReference type="EMBL" id="MBD9729209.1"/>
    </source>
</evidence>
<keyword evidence="7" id="KW-0067">ATP-binding</keyword>
<dbReference type="Gene3D" id="1.20.5.1930">
    <property type="match status" value="1"/>
</dbReference>
<dbReference type="Gene3D" id="3.30.565.10">
    <property type="entry name" value="Histidine kinase-like ATPase, C-terminal domain"/>
    <property type="match status" value="1"/>
</dbReference>
<dbReference type="Pfam" id="PF02518">
    <property type="entry name" value="HATPase_c"/>
    <property type="match status" value="1"/>
</dbReference>
<feature type="compositionally biased region" description="Pro residues" evidence="9">
    <location>
        <begin position="110"/>
        <end position="126"/>
    </location>
</feature>
<keyword evidence="5" id="KW-0547">Nucleotide-binding</keyword>
<dbReference type="InterPro" id="IPR050482">
    <property type="entry name" value="Sensor_HK_TwoCompSys"/>
</dbReference>
<dbReference type="EMBL" id="JACYXT010000024">
    <property type="protein sequence ID" value="MBD9729209.1"/>
    <property type="molecule type" value="Genomic_DNA"/>
</dbReference>
<dbReference type="SMART" id="SM00387">
    <property type="entry name" value="HATPase_c"/>
    <property type="match status" value="1"/>
</dbReference>
<dbReference type="SUPFAM" id="SSF55874">
    <property type="entry name" value="ATPase domain of HSP90 chaperone/DNA topoisomerase II/histidine kinase"/>
    <property type="match status" value="1"/>
</dbReference>
<keyword evidence="8" id="KW-0902">Two-component regulatory system</keyword>
<dbReference type="GO" id="GO:0005524">
    <property type="term" value="F:ATP binding"/>
    <property type="evidence" value="ECO:0007669"/>
    <property type="project" value="UniProtKB-KW"/>
</dbReference>
<evidence type="ECO:0000313" key="12">
    <source>
        <dbReference type="Proteomes" id="UP000661025"/>
    </source>
</evidence>
<feature type="compositionally biased region" description="Low complexity" evidence="9">
    <location>
        <begin position="12"/>
        <end position="43"/>
    </location>
</feature>
<evidence type="ECO:0000256" key="7">
    <source>
        <dbReference type="ARBA" id="ARBA00022840"/>
    </source>
</evidence>
<feature type="compositionally biased region" description="Gly residues" evidence="9">
    <location>
        <begin position="416"/>
        <end position="430"/>
    </location>
</feature>
<dbReference type="EC" id="2.7.13.3" evidence="2"/>
<dbReference type="CDD" id="cd16917">
    <property type="entry name" value="HATPase_UhpB-NarQ-NarX-like"/>
    <property type="match status" value="1"/>
</dbReference>
<feature type="region of interest" description="Disordered" evidence="9">
    <location>
        <begin position="104"/>
        <end position="126"/>
    </location>
</feature>
<feature type="compositionally biased region" description="Basic and acidic residues" evidence="9">
    <location>
        <begin position="1"/>
        <end position="11"/>
    </location>
</feature>
<dbReference type="Proteomes" id="UP000661025">
    <property type="component" value="Unassembled WGS sequence"/>
</dbReference>
<evidence type="ECO:0000259" key="10">
    <source>
        <dbReference type="SMART" id="SM00387"/>
    </source>
</evidence>
<evidence type="ECO:0000256" key="6">
    <source>
        <dbReference type="ARBA" id="ARBA00022777"/>
    </source>
</evidence>
<feature type="region of interest" description="Disordered" evidence="9">
    <location>
        <begin position="341"/>
        <end position="379"/>
    </location>
</feature>
<feature type="region of interest" description="Disordered" evidence="9">
    <location>
        <begin position="416"/>
        <end position="445"/>
    </location>
</feature>
<comment type="caution">
    <text evidence="11">The sequence shown here is derived from an EMBL/GenBank/DDBJ whole genome shotgun (WGS) entry which is preliminary data.</text>
</comment>
<evidence type="ECO:0000256" key="5">
    <source>
        <dbReference type="ARBA" id="ARBA00022741"/>
    </source>
</evidence>
<feature type="region of interest" description="Disordered" evidence="9">
    <location>
        <begin position="551"/>
        <end position="603"/>
    </location>
</feature>
<accession>A0A927QR46</accession>
<name>A0A927QR46_9ACTN</name>
<dbReference type="InterPro" id="IPR036890">
    <property type="entry name" value="HATPase_C_sf"/>
</dbReference>
<dbReference type="PANTHER" id="PTHR24421">
    <property type="entry name" value="NITRATE/NITRITE SENSOR PROTEIN NARX-RELATED"/>
    <property type="match status" value="1"/>
</dbReference>
<sequence>MGGGQTRRDGPGARAARAARARATGEPAQAARSASAGGAAGLSRPRSWAAVVRRWWGGLPSLLRATAPPPRPSRWAWTADACLALLLAACTVVATTAQDRHADARLPSRVLPPGPGPETGPVPPEVPPLPTPPYLTQDLGAPHTWQLLLAALTALPLLVRRRYPLTAFWAVIVTTMVFNQRSGAAEATAYTFLTCVVAAHSAAVHSPYRLRALGSLVAGAALVAAFAEENFPYVKPGVIPFLVLLGVGLGANAIHTWKQRVHVLQGQQEAATRLAVERERARIARELHDVVTHHVSVMVIQAGAARKVMDVAPDRAREALLAVESGGRTAMTELRHVMGLLTMSDEDRPPTTAETGRTDAWSIPSNTDSGFGPGSASATGFGSAAGPGFGSASGSGSGIGAGNGSASGSGSGIGAGSGTGFARGPGGSGSAPGSWKGPAVDTELAPQPGLEQLPALASRVRASGVPVELVVTGAPAPLAPGAALAAYRVVQEALTNTVKHASGARVRITVDHTPTALRLEVTDTGGTPTPAAASGTGRGHLGLRERLAVHGGTLHTGPRPTGGYRVQAVIPLTPPGGPGEEAPRSTPPAVTPPAVTRPPEERP</sequence>
<reference evidence="11" key="1">
    <citation type="submission" date="2020-09" db="EMBL/GenBank/DDBJ databases">
        <title>Streptomyces canutascabiei sp. nov., which causes potato common scab and is distributed across the world.</title>
        <authorList>
            <person name="Nguyen H.P."/>
            <person name="Weisberg A.J."/>
            <person name="Chang J.H."/>
            <person name="Clarke C.R."/>
        </authorList>
    </citation>
    <scope>NUCLEOTIDE SEQUENCE</scope>
    <source>
        <strain evidence="11">ID-01-6.2a</strain>
    </source>
</reference>
<feature type="region of interest" description="Disordered" evidence="9">
    <location>
        <begin position="1"/>
        <end position="43"/>
    </location>
</feature>
<organism evidence="11 12">
    <name type="scientific">Streptomyces caniscabiei</name>
    <dbReference type="NCBI Taxonomy" id="2746961"/>
    <lineage>
        <taxon>Bacteria</taxon>
        <taxon>Bacillati</taxon>
        <taxon>Actinomycetota</taxon>
        <taxon>Actinomycetes</taxon>
        <taxon>Kitasatosporales</taxon>
        <taxon>Streptomycetaceae</taxon>
        <taxon>Streptomyces</taxon>
    </lineage>
</organism>
<evidence type="ECO:0000256" key="1">
    <source>
        <dbReference type="ARBA" id="ARBA00000085"/>
    </source>
</evidence>
<dbReference type="Pfam" id="PF07730">
    <property type="entry name" value="HisKA_3"/>
    <property type="match status" value="1"/>
</dbReference>
<dbReference type="GO" id="GO:0016020">
    <property type="term" value="C:membrane"/>
    <property type="evidence" value="ECO:0007669"/>
    <property type="project" value="InterPro"/>
</dbReference>
<gene>
    <name evidence="11" type="ORF">IHE70_39725</name>
</gene>
<keyword evidence="6 11" id="KW-0418">Kinase</keyword>
<evidence type="ECO:0000256" key="9">
    <source>
        <dbReference type="SAM" id="MobiDB-lite"/>
    </source>
</evidence>
<evidence type="ECO:0000256" key="2">
    <source>
        <dbReference type="ARBA" id="ARBA00012438"/>
    </source>
</evidence>
<dbReference type="InterPro" id="IPR011712">
    <property type="entry name" value="Sig_transdc_His_kin_sub3_dim/P"/>
</dbReference>
<dbReference type="InterPro" id="IPR003594">
    <property type="entry name" value="HATPase_dom"/>
</dbReference>
<proteinExistence type="predicted"/>
<comment type="catalytic activity">
    <reaction evidence="1">
        <text>ATP + protein L-histidine = ADP + protein N-phospho-L-histidine.</text>
        <dbReference type="EC" id="2.7.13.3"/>
    </reaction>
</comment>
<keyword evidence="4" id="KW-0808">Transferase</keyword>
<feature type="domain" description="Histidine kinase/HSP90-like ATPase" evidence="10">
    <location>
        <begin position="481"/>
        <end position="574"/>
    </location>
</feature>
<evidence type="ECO:0000256" key="8">
    <source>
        <dbReference type="ARBA" id="ARBA00023012"/>
    </source>
</evidence>